<feature type="compositionally biased region" description="Polar residues" evidence="2">
    <location>
        <begin position="168"/>
        <end position="181"/>
    </location>
</feature>
<dbReference type="Proteomes" id="UP001328107">
    <property type="component" value="Unassembled WGS sequence"/>
</dbReference>
<proteinExistence type="predicted"/>
<accession>A0AAN5CUK8</accession>
<keyword evidence="4" id="KW-1185">Reference proteome</keyword>
<evidence type="ECO:0000313" key="3">
    <source>
        <dbReference type="EMBL" id="GMR50544.1"/>
    </source>
</evidence>
<feature type="compositionally biased region" description="Polar residues" evidence="2">
    <location>
        <begin position="818"/>
        <end position="831"/>
    </location>
</feature>
<feature type="non-terminal residue" evidence="3">
    <location>
        <position position="1"/>
    </location>
</feature>
<feature type="compositionally biased region" description="Basic and acidic residues" evidence="2">
    <location>
        <begin position="205"/>
        <end position="218"/>
    </location>
</feature>
<gene>
    <name evidence="3" type="ORF">PMAYCL1PPCAC_20739</name>
</gene>
<feature type="coiled-coil region" evidence="1">
    <location>
        <begin position="116"/>
        <end position="150"/>
    </location>
</feature>
<evidence type="ECO:0000256" key="1">
    <source>
        <dbReference type="SAM" id="Coils"/>
    </source>
</evidence>
<sequence>DKGAMDDASAVEPESTQTVVRLQARVIGLLDKIAEYERKERQWNDKPPDSSADVLELRKKNEELSKELEEEKRKNVKWEEKYKRSVRETEAERALVQNLETMLDKKPEVIDNSKKMVELDNKVAALTKQLGESEQKAIDLSNALKEERRKSTIRNTDLVSFLAKYEANTASPGTPKTSIDSPMTLKSRIDDLPKKRKNGQDEMNGDEKEGLVGEIKKPKTVVDDKANIPVFSSTSSHHENAVSIHPACNEAAVPRDHSPNEDDAPPLLFPYTQLPVVTPPAADGAGRRESASVPSVPDETLSMITLSEDEAEADQMDVGVKLDGVSSSAVSAPPDVALLAAQQVLQQHQSSTMQQGGKGCDSAANTPSTLLFGGSEAENGQVFEEWRERLQREEVITTVMRVCEGEQTMESAMHFILPAMDATLGVEGVTMCACEALKRLPQANTWEVVRAQMSKGYKTIDLSEIVPKAEKNLIAFLIDLRGKQHPVFDDPLNVFHKNLLSSMGRRGSTAYVTRIVRCLYVSLALTTKKWPIEKVQIARRNFLQILKEESSQAVCQSLVYLLCNTQTASFASEILKTDLDVDEYGGRLISMHMNVEEAEVLRWAVNIFADASCKNLSTAAFRTPATHEMTQKWWDSGMEELEKVKRRAFPNSWSCSKVDSVYESIVMNMSAVISPQFKIKGLDRVNALNVLITTAITMMDQVTPSMPYRKALDSNQILPFETREDRVLYRLIIRIAIATLRAFDRNRMYDVDQKEALQVHLATSIDKVTSILDRPVCNGRHTQRYRNFFACVSVLKEWREAARCVMQNYLTPAPPASGSAQVYSTPPNQGGNEKREMPQRSF</sequence>
<feature type="region of interest" description="Disordered" evidence="2">
    <location>
        <begin position="816"/>
        <end position="842"/>
    </location>
</feature>
<feature type="compositionally biased region" description="Basic and acidic residues" evidence="2">
    <location>
        <begin position="832"/>
        <end position="842"/>
    </location>
</feature>
<evidence type="ECO:0000313" key="4">
    <source>
        <dbReference type="Proteomes" id="UP001328107"/>
    </source>
</evidence>
<keyword evidence="1" id="KW-0175">Coiled coil</keyword>
<organism evidence="3 4">
    <name type="scientific">Pristionchus mayeri</name>
    <dbReference type="NCBI Taxonomy" id="1317129"/>
    <lineage>
        <taxon>Eukaryota</taxon>
        <taxon>Metazoa</taxon>
        <taxon>Ecdysozoa</taxon>
        <taxon>Nematoda</taxon>
        <taxon>Chromadorea</taxon>
        <taxon>Rhabditida</taxon>
        <taxon>Rhabditina</taxon>
        <taxon>Diplogasteromorpha</taxon>
        <taxon>Diplogasteroidea</taxon>
        <taxon>Neodiplogasteridae</taxon>
        <taxon>Pristionchus</taxon>
    </lineage>
</organism>
<dbReference type="EMBL" id="BTRK01000004">
    <property type="protein sequence ID" value="GMR50544.1"/>
    <property type="molecule type" value="Genomic_DNA"/>
</dbReference>
<name>A0AAN5CUK8_9BILA</name>
<feature type="coiled-coil region" evidence="1">
    <location>
        <begin position="19"/>
        <end position="88"/>
    </location>
</feature>
<dbReference type="AlphaFoldDB" id="A0AAN5CUK8"/>
<comment type="caution">
    <text evidence="3">The sequence shown here is derived from an EMBL/GenBank/DDBJ whole genome shotgun (WGS) entry which is preliminary data.</text>
</comment>
<reference evidence="4" key="1">
    <citation type="submission" date="2022-10" db="EMBL/GenBank/DDBJ databases">
        <title>Genome assembly of Pristionchus species.</title>
        <authorList>
            <person name="Yoshida K."/>
            <person name="Sommer R.J."/>
        </authorList>
    </citation>
    <scope>NUCLEOTIDE SEQUENCE [LARGE SCALE GENOMIC DNA]</scope>
    <source>
        <strain evidence="4">RS5460</strain>
    </source>
</reference>
<feature type="region of interest" description="Disordered" evidence="2">
    <location>
        <begin position="168"/>
        <end position="218"/>
    </location>
</feature>
<protein>
    <submittedName>
        <fullName evidence="3">Uncharacterized protein</fullName>
    </submittedName>
</protein>
<evidence type="ECO:0000256" key="2">
    <source>
        <dbReference type="SAM" id="MobiDB-lite"/>
    </source>
</evidence>